<keyword evidence="8 10" id="KW-0472">Membrane</keyword>
<comment type="subcellular location">
    <subcellularLocation>
        <location evidence="1">Membrane</location>
    </subcellularLocation>
</comment>
<dbReference type="InterPro" id="IPR001901">
    <property type="entry name" value="Translocase_SecE/Sec61-g"/>
</dbReference>
<dbReference type="InterPro" id="IPR005807">
    <property type="entry name" value="SecE_bac"/>
</dbReference>
<reference evidence="11" key="1">
    <citation type="submission" date="2017-08" db="EMBL/GenBank/DDBJ databases">
        <authorList>
            <person name="Polle J.E."/>
            <person name="Barry K."/>
            <person name="Cushman J."/>
            <person name="Schmutz J."/>
            <person name="Tran D."/>
            <person name="Hathwaick L.T."/>
            <person name="Yim W.C."/>
            <person name="Jenkins J."/>
            <person name="Mckie-Krisberg Z.M."/>
            <person name="Prochnik S."/>
            <person name="Lindquist E."/>
            <person name="Dockter R.B."/>
            <person name="Adam C."/>
            <person name="Molina H."/>
            <person name="Bunkerborg J."/>
            <person name="Jin E."/>
            <person name="Buchheim M."/>
            <person name="Magnuson J."/>
        </authorList>
    </citation>
    <scope>NUCLEOTIDE SEQUENCE</scope>
    <source>
        <strain evidence="11">CCAP 19/18</strain>
    </source>
</reference>
<evidence type="ECO:0000256" key="5">
    <source>
        <dbReference type="ARBA" id="ARBA00022927"/>
    </source>
</evidence>
<feature type="region of interest" description="Disordered" evidence="9">
    <location>
        <begin position="26"/>
        <end position="98"/>
    </location>
</feature>
<dbReference type="InterPro" id="IPR038379">
    <property type="entry name" value="SecE_sf"/>
</dbReference>
<evidence type="ECO:0000313" key="11">
    <source>
        <dbReference type="EMBL" id="KAF5835386.1"/>
    </source>
</evidence>
<keyword evidence="7" id="KW-0811">Translocation</keyword>
<dbReference type="NCBIfam" id="TIGR00964">
    <property type="entry name" value="secE_bact"/>
    <property type="match status" value="1"/>
</dbReference>
<comment type="caution">
    <text evidence="11">The sequence shown here is derived from an EMBL/GenBank/DDBJ whole genome shotgun (WGS) entry which is preliminary data.</text>
</comment>
<keyword evidence="5" id="KW-0653">Protein transport</keyword>
<keyword evidence="12" id="KW-1185">Reference proteome</keyword>
<evidence type="ECO:0000256" key="10">
    <source>
        <dbReference type="SAM" id="Phobius"/>
    </source>
</evidence>
<name>A0ABQ7GLB3_DUNSA</name>
<protein>
    <recommendedName>
        <fullName evidence="13">Preprotein translocase subunit SecE</fullName>
    </recommendedName>
</protein>
<keyword evidence="6 10" id="KW-1133">Transmembrane helix</keyword>
<evidence type="ECO:0000256" key="1">
    <source>
        <dbReference type="ARBA" id="ARBA00004370"/>
    </source>
</evidence>
<dbReference type="InterPro" id="IPR055330">
    <property type="entry name" value="SECE1-like"/>
</dbReference>
<gene>
    <name evidence="11" type="ORF">DUNSADRAFT_7471</name>
</gene>
<organism evidence="11 12">
    <name type="scientific">Dunaliella salina</name>
    <name type="common">Green alga</name>
    <name type="synonym">Protococcus salinus</name>
    <dbReference type="NCBI Taxonomy" id="3046"/>
    <lineage>
        <taxon>Eukaryota</taxon>
        <taxon>Viridiplantae</taxon>
        <taxon>Chlorophyta</taxon>
        <taxon>core chlorophytes</taxon>
        <taxon>Chlorophyceae</taxon>
        <taxon>CS clade</taxon>
        <taxon>Chlamydomonadales</taxon>
        <taxon>Dunaliellaceae</taxon>
        <taxon>Dunaliella</taxon>
    </lineage>
</organism>
<feature type="compositionally biased region" description="Polar residues" evidence="9">
    <location>
        <begin position="50"/>
        <end position="71"/>
    </location>
</feature>
<evidence type="ECO:0008006" key="13">
    <source>
        <dbReference type="Google" id="ProtNLM"/>
    </source>
</evidence>
<evidence type="ECO:0000256" key="7">
    <source>
        <dbReference type="ARBA" id="ARBA00023010"/>
    </source>
</evidence>
<comment type="similarity">
    <text evidence="2">Belongs to the SecE/SEC61-gamma family.</text>
</comment>
<keyword evidence="3" id="KW-0813">Transport</keyword>
<proteinExistence type="inferred from homology"/>
<evidence type="ECO:0000256" key="2">
    <source>
        <dbReference type="ARBA" id="ARBA00008274"/>
    </source>
</evidence>
<evidence type="ECO:0000313" key="12">
    <source>
        <dbReference type="Proteomes" id="UP000815325"/>
    </source>
</evidence>
<keyword evidence="4 10" id="KW-0812">Transmembrane</keyword>
<dbReference type="Gene3D" id="1.20.5.1030">
    <property type="entry name" value="Preprotein translocase secy subunit"/>
    <property type="match status" value="1"/>
</dbReference>
<evidence type="ECO:0000256" key="8">
    <source>
        <dbReference type="ARBA" id="ARBA00023136"/>
    </source>
</evidence>
<evidence type="ECO:0000256" key="3">
    <source>
        <dbReference type="ARBA" id="ARBA00022448"/>
    </source>
</evidence>
<sequence>MLLKGSSPCSSSCSICTAAMMQQRTMPPALRSPTATPSLPQLHRPARGARQQNICRAEISPQSGEAESTNNAAQRASTQTTQRTTQTPAEEAQARAEAQTIGELKRQQLKNQAQTNVVQGALEEAQLITWPSVKKAFADTILVIAIVAATGSLLFGVNVLLAEGSQWWYHR</sequence>
<dbReference type="Pfam" id="PF00584">
    <property type="entry name" value="SecE"/>
    <property type="match status" value="1"/>
</dbReference>
<evidence type="ECO:0000256" key="4">
    <source>
        <dbReference type="ARBA" id="ARBA00022692"/>
    </source>
</evidence>
<evidence type="ECO:0000256" key="9">
    <source>
        <dbReference type="SAM" id="MobiDB-lite"/>
    </source>
</evidence>
<evidence type="ECO:0000256" key="6">
    <source>
        <dbReference type="ARBA" id="ARBA00022989"/>
    </source>
</evidence>
<dbReference type="EMBL" id="MU069707">
    <property type="protein sequence ID" value="KAF5835386.1"/>
    <property type="molecule type" value="Genomic_DNA"/>
</dbReference>
<feature type="compositionally biased region" description="Low complexity" evidence="9">
    <location>
        <begin position="72"/>
        <end position="98"/>
    </location>
</feature>
<dbReference type="Proteomes" id="UP000815325">
    <property type="component" value="Unassembled WGS sequence"/>
</dbReference>
<dbReference type="PANTHER" id="PTHR37240:SF1">
    <property type="entry name" value="PREPROTEIN TRANSLOCASE SUBUNIT SECE1"/>
    <property type="match status" value="1"/>
</dbReference>
<feature type="transmembrane region" description="Helical" evidence="10">
    <location>
        <begin position="141"/>
        <end position="161"/>
    </location>
</feature>
<dbReference type="PANTHER" id="PTHR37240">
    <property type="entry name" value="PREPROTEIN TRANSLOCASE SUBUNIT SECE1"/>
    <property type="match status" value="1"/>
</dbReference>
<accession>A0ABQ7GLB3</accession>